<evidence type="ECO:0000256" key="1">
    <source>
        <dbReference type="ARBA" id="ARBA00000707"/>
    </source>
</evidence>
<dbReference type="SUPFAM" id="SSF54001">
    <property type="entry name" value="Cysteine proteinases"/>
    <property type="match status" value="1"/>
</dbReference>
<keyword evidence="6 7" id="KW-0788">Thiol protease</keyword>
<keyword evidence="3 7" id="KW-0645">Protease</keyword>
<dbReference type="PROSITE" id="PS00973">
    <property type="entry name" value="USP_2"/>
    <property type="match status" value="1"/>
</dbReference>
<dbReference type="GO" id="GO:0005829">
    <property type="term" value="C:cytosol"/>
    <property type="evidence" value="ECO:0007669"/>
    <property type="project" value="TreeGrafter"/>
</dbReference>
<dbReference type="Proteomes" id="UP001318040">
    <property type="component" value="Chromosome 47"/>
</dbReference>
<dbReference type="PROSITE" id="PS50235">
    <property type="entry name" value="USP_3"/>
    <property type="match status" value="1"/>
</dbReference>
<comment type="catalytic activity">
    <reaction evidence="1 7">
        <text>Thiol-dependent hydrolysis of ester, thioester, amide, peptide and isopeptide bonds formed by the C-terminal Gly of ubiquitin (a 76-residue protein attached to proteins as an intracellular targeting signal).</text>
        <dbReference type="EC" id="3.4.19.12"/>
    </reaction>
</comment>
<accession>A0AAJ7U3N7</accession>
<dbReference type="PROSITE" id="PS00972">
    <property type="entry name" value="USP_1"/>
    <property type="match status" value="1"/>
</dbReference>
<keyword evidence="5 7" id="KW-0378">Hydrolase</keyword>
<dbReference type="PANTHER" id="PTHR24006">
    <property type="entry name" value="UBIQUITIN CARBOXYL-TERMINAL HYDROLASE"/>
    <property type="match status" value="1"/>
</dbReference>
<evidence type="ECO:0000313" key="11">
    <source>
        <dbReference type="RefSeq" id="XP_032828060.1"/>
    </source>
</evidence>
<evidence type="ECO:0000256" key="2">
    <source>
        <dbReference type="ARBA" id="ARBA00009085"/>
    </source>
</evidence>
<dbReference type="InterPro" id="IPR028889">
    <property type="entry name" value="USP"/>
</dbReference>
<dbReference type="InterPro" id="IPR038765">
    <property type="entry name" value="Papain-like_cys_pep_sf"/>
</dbReference>
<evidence type="ECO:0000256" key="5">
    <source>
        <dbReference type="ARBA" id="ARBA00022801"/>
    </source>
</evidence>
<reference evidence="11" key="1">
    <citation type="submission" date="2025-08" db="UniProtKB">
        <authorList>
            <consortium name="RefSeq"/>
        </authorList>
    </citation>
    <scope>IDENTIFICATION</scope>
    <source>
        <tissue evidence="11">Sperm</tissue>
    </source>
</reference>
<protein>
    <recommendedName>
        <fullName evidence="7">Ubiquitin carboxyl-terminal hydrolase</fullName>
        <ecNumber evidence="7">3.4.19.12</ecNumber>
    </recommendedName>
</protein>
<dbReference type="RefSeq" id="XP_032828060.1">
    <property type="nucleotide sequence ID" value="XM_032972169.1"/>
</dbReference>
<evidence type="ECO:0000259" key="9">
    <source>
        <dbReference type="PROSITE" id="PS50235"/>
    </source>
</evidence>
<sequence length="409" mass="47085">MEARWTTRRGGGWPWEGEWRGVTLWCPLRDTGTQRERVASCMVGLDKNNNGAPRLAPESGENLSLTWRWNVCEGAGLDNMGNTCFLNATLQCLTYTAPLAKYLISRHHSGRSTENGFCIMCILERHTIATFSSKGKVIKPLEIVQNLKRIAKHLQFGKQEDVHEFFCYIVEALHLSCPINHHKCRPEEHVEKTSVVHHIFTGQLRSTVGVHAVFLHLGQIRKLPGHQSSHQHLLAAFSDFTKAETLDEYTCQRCCCKVKATKRMSLHHLPNVLALSIKRFDLFGNKINRDCPYLQHLDVRPLMSQQEDADPMVYRLYSVLVHSGKCSTEGHYYCYNKIRDGRWFRMDDDLVTPVNTTVVMEKQAYILFYVRSPEMKAIPVCSQINDGHGKWHQKRRQRRSLTPAINRHH</sequence>
<dbReference type="PANTHER" id="PTHR24006:SF758">
    <property type="entry name" value="UBIQUITIN CARBOXYL-TERMINAL HYDROLASE 36"/>
    <property type="match status" value="1"/>
</dbReference>
<evidence type="ECO:0000256" key="7">
    <source>
        <dbReference type="RuleBase" id="RU366025"/>
    </source>
</evidence>
<evidence type="ECO:0000256" key="6">
    <source>
        <dbReference type="ARBA" id="ARBA00022807"/>
    </source>
</evidence>
<comment type="similarity">
    <text evidence="2 7">Belongs to the peptidase C19 family.</text>
</comment>
<dbReference type="GO" id="GO:0042981">
    <property type="term" value="P:regulation of apoptotic process"/>
    <property type="evidence" value="ECO:0007669"/>
    <property type="project" value="TreeGrafter"/>
</dbReference>
<dbReference type="InterPro" id="IPR018200">
    <property type="entry name" value="USP_CS"/>
</dbReference>
<dbReference type="KEGG" id="pmrn:116952625"/>
<dbReference type="InterPro" id="IPR050164">
    <property type="entry name" value="Peptidase_C19"/>
</dbReference>
<dbReference type="InterPro" id="IPR001394">
    <property type="entry name" value="Peptidase_C19_UCH"/>
</dbReference>
<evidence type="ECO:0000256" key="3">
    <source>
        <dbReference type="ARBA" id="ARBA00022670"/>
    </source>
</evidence>
<feature type="compositionally biased region" description="Basic residues" evidence="8">
    <location>
        <begin position="390"/>
        <end position="399"/>
    </location>
</feature>
<name>A0AAJ7U3N7_PETMA</name>
<dbReference type="FunFam" id="3.90.70.10:FF:000119">
    <property type="entry name" value="Ubiquitin specific peptidase 36"/>
    <property type="match status" value="1"/>
</dbReference>
<dbReference type="GO" id="GO:0006508">
    <property type="term" value="P:proteolysis"/>
    <property type="evidence" value="ECO:0007669"/>
    <property type="project" value="UniProtKB-KW"/>
</dbReference>
<proteinExistence type="inferred from homology"/>
<dbReference type="GO" id="GO:0016579">
    <property type="term" value="P:protein deubiquitination"/>
    <property type="evidence" value="ECO:0007669"/>
    <property type="project" value="InterPro"/>
</dbReference>
<feature type="region of interest" description="Disordered" evidence="8">
    <location>
        <begin position="387"/>
        <end position="409"/>
    </location>
</feature>
<gene>
    <name evidence="11" type="primary">LOC116952625</name>
</gene>
<dbReference type="Gene3D" id="3.90.70.10">
    <property type="entry name" value="Cysteine proteinases"/>
    <property type="match status" value="1"/>
</dbReference>
<feature type="domain" description="USP" evidence="9">
    <location>
        <begin position="75"/>
        <end position="372"/>
    </location>
</feature>
<dbReference type="Pfam" id="PF00443">
    <property type="entry name" value="UCH"/>
    <property type="match status" value="1"/>
</dbReference>
<organism evidence="10 11">
    <name type="scientific">Petromyzon marinus</name>
    <name type="common">Sea lamprey</name>
    <dbReference type="NCBI Taxonomy" id="7757"/>
    <lineage>
        <taxon>Eukaryota</taxon>
        <taxon>Metazoa</taxon>
        <taxon>Chordata</taxon>
        <taxon>Craniata</taxon>
        <taxon>Vertebrata</taxon>
        <taxon>Cyclostomata</taxon>
        <taxon>Hyperoartia</taxon>
        <taxon>Petromyzontiformes</taxon>
        <taxon>Petromyzontidae</taxon>
        <taxon>Petromyzon</taxon>
    </lineage>
</organism>
<dbReference type="EC" id="3.4.19.12" evidence="7"/>
<dbReference type="AlphaFoldDB" id="A0AAJ7U3N7"/>
<dbReference type="GO" id="GO:0004843">
    <property type="term" value="F:cysteine-type deubiquitinase activity"/>
    <property type="evidence" value="ECO:0007669"/>
    <property type="project" value="UniProtKB-UniRule"/>
</dbReference>
<dbReference type="GO" id="GO:0005634">
    <property type="term" value="C:nucleus"/>
    <property type="evidence" value="ECO:0007669"/>
    <property type="project" value="TreeGrafter"/>
</dbReference>
<evidence type="ECO:0000256" key="4">
    <source>
        <dbReference type="ARBA" id="ARBA00022786"/>
    </source>
</evidence>
<evidence type="ECO:0000313" key="10">
    <source>
        <dbReference type="Proteomes" id="UP001318040"/>
    </source>
</evidence>
<keyword evidence="10" id="KW-1185">Reference proteome</keyword>
<keyword evidence="4 7" id="KW-0833">Ubl conjugation pathway</keyword>
<evidence type="ECO:0000256" key="8">
    <source>
        <dbReference type="SAM" id="MobiDB-lite"/>
    </source>
</evidence>